<feature type="domain" description="Fibronectin type III-like" evidence="4">
    <location>
        <begin position="653"/>
        <end position="720"/>
    </location>
</feature>
<evidence type="ECO:0000313" key="6">
    <source>
        <dbReference type="Proteomes" id="UP000716322"/>
    </source>
</evidence>
<proteinExistence type="inferred from homology"/>
<comment type="similarity">
    <text evidence="1">Belongs to the glycosyl hydrolase 3 family.</text>
</comment>
<dbReference type="Gene3D" id="3.40.50.1700">
    <property type="entry name" value="Glycoside hydrolase family 3 C-terminal domain"/>
    <property type="match status" value="1"/>
</dbReference>
<dbReference type="Pfam" id="PF00933">
    <property type="entry name" value="Glyco_hydro_3"/>
    <property type="match status" value="1"/>
</dbReference>
<dbReference type="SUPFAM" id="SSF51445">
    <property type="entry name" value="(Trans)glycosidases"/>
    <property type="match status" value="1"/>
</dbReference>
<feature type="chain" id="PRO_5046325000" evidence="3">
    <location>
        <begin position="32"/>
        <end position="738"/>
    </location>
</feature>
<comment type="caution">
    <text evidence="5">The sequence shown here is derived from an EMBL/GenBank/DDBJ whole genome shotgun (WGS) entry which is preliminary data.</text>
</comment>
<keyword evidence="3" id="KW-0732">Signal</keyword>
<gene>
    <name evidence="5" type="ORF">HAV22_25280</name>
</gene>
<dbReference type="RefSeq" id="WP_166863044.1">
    <property type="nucleotide sequence ID" value="NZ_JAAQOM010000018.1"/>
</dbReference>
<dbReference type="InterPro" id="IPR017853">
    <property type="entry name" value="GH"/>
</dbReference>
<dbReference type="Gene3D" id="3.20.20.300">
    <property type="entry name" value="Glycoside hydrolase, family 3, N-terminal domain"/>
    <property type="match status" value="1"/>
</dbReference>
<feature type="signal peptide" evidence="3">
    <location>
        <begin position="1"/>
        <end position="31"/>
    </location>
</feature>
<dbReference type="Pfam" id="PF14310">
    <property type="entry name" value="Fn3-like"/>
    <property type="match status" value="1"/>
</dbReference>
<keyword evidence="2 5" id="KW-0378">Hydrolase</keyword>
<dbReference type="Pfam" id="PF01915">
    <property type="entry name" value="Glyco_hydro_3_C"/>
    <property type="match status" value="1"/>
</dbReference>
<dbReference type="SUPFAM" id="SSF52279">
    <property type="entry name" value="Beta-D-glucan exohydrolase, C-terminal domain"/>
    <property type="match status" value="1"/>
</dbReference>
<reference evidence="5 6" key="1">
    <citation type="submission" date="2020-03" db="EMBL/GenBank/DDBJ databases">
        <title>Genome sequence of strain Massilia sp. TW-1.</title>
        <authorList>
            <person name="Chaudhary D.K."/>
        </authorList>
    </citation>
    <scope>NUCLEOTIDE SEQUENCE [LARGE SCALE GENOMIC DNA]</scope>
    <source>
        <strain evidence="5 6">TW-1</strain>
    </source>
</reference>
<evidence type="ECO:0000256" key="1">
    <source>
        <dbReference type="ARBA" id="ARBA00005336"/>
    </source>
</evidence>
<dbReference type="InterPro" id="IPR026891">
    <property type="entry name" value="Fn3-like"/>
</dbReference>
<dbReference type="InterPro" id="IPR036881">
    <property type="entry name" value="Glyco_hydro_3_C_sf"/>
</dbReference>
<dbReference type="Gene3D" id="2.60.40.10">
    <property type="entry name" value="Immunoglobulins"/>
    <property type="match status" value="1"/>
</dbReference>
<dbReference type="InterPro" id="IPR050288">
    <property type="entry name" value="Cellulose_deg_GH3"/>
</dbReference>
<protein>
    <submittedName>
        <fullName evidence="5">Glycosyl hydrolase</fullName>
    </submittedName>
</protein>
<name>A0ABX0PI21_9BURK</name>
<dbReference type="EMBL" id="JAAQOM010000018">
    <property type="protein sequence ID" value="NIA56941.1"/>
    <property type="molecule type" value="Genomic_DNA"/>
</dbReference>
<organism evidence="5 6">
    <name type="scientific">Telluria antibiotica</name>
    <dbReference type="NCBI Taxonomy" id="2717319"/>
    <lineage>
        <taxon>Bacteria</taxon>
        <taxon>Pseudomonadati</taxon>
        <taxon>Pseudomonadota</taxon>
        <taxon>Betaproteobacteria</taxon>
        <taxon>Burkholderiales</taxon>
        <taxon>Oxalobacteraceae</taxon>
        <taxon>Telluria group</taxon>
        <taxon>Telluria</taxon>
    </lineage>
</organism>
<dbReference type="PANTHER" id="PTHR42715">
    <property type="entry name" value="BETA-GLUCOSIDASE"/>
    <property type="match status" value="1"/>
</dbReference>
<dbReference type="InterPro" id="IPR013783">
    <property type="entry name" value="Ig-like_fold"/>
</dbReference>
<accession>A0ABX0PI21</accession>
<dbReference type="PANTHER" id="PTHR42715:SF10">
    <property type="entry name" value="BETA-GLUCOSIDASE"/>
    <property type="match status" value="1"/>
</dbReference>
<evidence type="ECO:0000256" key="3">
    <source>
        <dbReference type="SAM" id="SignalP"/>
    </source>
</evidence>
<dbReference type="InterPro" id="IPR036962">
    <property type="entry name" value="Glyco_hydro_3_N_sf"/>
</dbReference>
<evidence type="ECO:0000256" key="2">
    <source>
        <dbReference type="ARBA" id="ARBA00022801"/>
    </source>
</evidence>
<sequence length="738" mass="77242">MLSTFPAPHAPTLLRRVALACCALAAVHCAAAEPAWMNTRLSPDERARLLERELTMDERYALVHSPLSLDLGPFKRPQGAPSTAGYVAGIPRLGIPALAESDASLGVVNPAGARPGDTATALPSGQALASTWNPALARLAGAAIGQEAHAKGFNVLLAGGANLARDPRGGRNFEYLSEDPWLTGVMAGASIAGIQSAHIVSTVKHFALNDYETSRNTYNAVIPDDALRESDLLAFQLAIERGQPGAVMCAYNFVNGEQACHSKTLLGNVLKGEWGYKGWVMSDWGAVKGVDAAHVLDHQSGEQLDKQVWFGAPLRAAVGAGTIPQARISDMVTRILRSMFANGLFDHPAVAAPIDVAAHGQLAQRVAAEGIVLLRNENKTLPLAADLKRIAVIGGNASLGVLSGGGSSQVTPPGTPPHIVGLGGNTQMDVFFRRAVFYGASPVDAIRARAGKAEVVFDDGRYPVSAAALARSADAVIVFGTQWNGENEDTPDLSLPQGQDALIAAVTAANPRTIVVLETGNAVAMPWLERSAAVLEAWYPGQNGAAAIADVLFGQVNPSGRLPVTFPASVEQLPRPQLPGFGLPPDSSYDIRFPEGADVGYRWFAKTGAKPAFPFGHGLSYTTFAVSDLKVEGGKTLTVSFAVRNTGARAGADVPQVYLRSAAGKPVTRLIGFDKVELAPGEQKRVSVTADPRLLASFDTAARGWRVTAGQYTVAVSANAADPGISGNAKVAGQLLKP</sequence>
<dbReference type="SMART" id="SM01217">
    <property type="entry name" value="Fn3_like"/>
    <property type="match status" value="1"/>
</dbReference>
<keyword evidence="6" id="KW-1185">Reference proteome</keyword>
<dbReference type="InterPro" id="IPR001764">
    <property type="entry name" value="Glyco_hydro_3_N"/>
</dbReference>
<dbReference type="PRINTS" id="PR00133">
    <property type="entry name" value="GLHYDRLASE3"/>
</dbReference>
<dbReference type="Proteomes" id="UP000716322">
    <property type="component" value="Unassembled WGS sequence"/>
</dbReference>
<dbReference type="InterPro" id="IPR002772">
    <property type="entry name" value="Glyco_hydro_3_C"/>
</dbReference>
<dbReference type="GO" id="GO:0016787">
    <property type="term" value="F:hydrolase activity"/>
    <property type="evidence" value="ECO:0007669"/>
    <property type="project" value="UniProtKB-KW"/>
</dbReference>
<evidence type="ECO:0000313" key="5">
    <source>
        <dbReference type="EMBL" id="NIA56941.1"/>
    </source>
</evidence>
<evidence type="ECO:0000259" key="4">
    <source>
        <dbReference type="SMART" id="SM01217"/>
    </source>
</evidence>